<dbReference type="GeneID" id="39987254"/>
<dbReference type="Proteomes" id="UP000192257">
    <property type="component" value="Unassembled WGS sequence"/>
</dbReference>
<comment type="caution">
    <text evidence="2">The sequence shown here is derived from an EMBL/GenBank/DDBJ whole genome shotgun (WGS) entry which is preliminary data.</text>
</comment>
<name>A0A1X0NS14_9TRYP</name>
<protein>
    <submittedName>
        <fullName evidence="2">Uncharacterized protein</fullName>
    </submittedName>
</protein>
<accession>A0A1X0NS14</accession>
<evidence type="ECO:0000256" key="1">
    <source>
        <dbReference type="SAM" id="MobiDB-lite"/>
    </source>
</evidence>
<reference evidence="2 3" key="1">
    <citation type="submission" date="2017-03" db="EMBL/GenBank/DDBJ databases">
        <title>An alternative strategy for trypanosome survival in the mammalian bloodstream revealed through genome and transcriptome analysis of the ubiquitous bovine parasite Trypanosoma (Megatrypanum) theileri.</title>
        <authorList>
            <person name="Kelly S."/>
            <person name="Ivens A."/>
            <person name="Mott A."/>
            <person name="O'Neill E."/>
            <person name="Emms D."/>
            <person name="Macleod O."/>
            <person name="Voorheis P."/>
            <person name="Matthews J."/>
            <person name="Matthews K."/>
            <person name="Carrington M."/>
        </authorList>
    </citation>
    <scope>NUCLEOTIDE SEQUENCE [LARGE SCALE GENOMIC DNA]</scope>
    <source>
        <strain evidence="2">Edinburgh</strain>
    </source>
</reference>
<evidence type="ECO:0000313" key="2">
    <source>
        <dbReference type="EMBL" id="ORC87263.1"/>
    </source>
</evidence>
<proteinExistence type="predicted"/>
<feature type="region of interest" description="Disordered" evidence="1">
    <location>
        <begin position="161"/>
        <end position="182"/>
    </location>
</feature>
<organism evidence="2 3">
    <name type="scientific">Trypanosoma theileri</name>
    <dbReference type="NCBI Taxonomy" id="67003"/>
    <lineage>
        <taxon>Eukaryota</taxon>
        <taxon>Discoba</taxon>
        <taxon>Euglenozoa</taxon>
        <taxon>Kinetoplastea</taxon>
        <taxon>Metakinetoplastina</taxon>
        <taxon>Trypanosomatida</taxon>
        <taxon>Trypanosomatidae</taxon>
        <taxon>Trypanosoma</taxon>
    </lineage>
</organism>
<dbReference type="VEuPathDB" id="TriTrypDB:TM35_000232340"/>
<dbReference type="RefSeq" id="XP_028881329.1">
    <property type="nucleotide sequence ID" value="XM_029027474.1"/>
</dbReference>
<keyword evidence="3" id="KW-1185">Reference proteome</keyword>
<evidence type="ECO:0000313" key="3">
    <source>
        <dbReference type="Proteomes" id="UP000192257"/>
    </source>
</evidence>
<dbReference type="EMBL" id="NBCO01000023">
    <property type="protein sequence ID" value="ORC87263.1"/>
    <property type="molecule type" value="Genomic_DNA"/>
</dbReference>
<sequence>MVGNRGTYEEKLSTDRRRICDFRLGSGSEDSKNGPPPGVPLYQDTGQGRFCSDSTTAHVAPGRTSNEADDHRRRTHSASLRGHGSLHQARCIEARDRIGRGARYGFTRDRSTRKTRGSFRSSAEHGALSGALHDLAHEGVVGGGDDVIRDFQRGFEPWIPPGRGPQYHHTSTADYPHCFSRG</sequence>
<gene>
    <name evidence="2" type="ORF">TM35_000232340</name>
</gene>
<dbReference type="AlphaFoldDB" id="A0A1X0NS14"/>
<feature type="region of interest" description="Disordered" evidence="1">
    <location>
        <begin position="19"/>
        <end position="87"/>
    </location>
</feature>